<accession>A0A939M0D7</accession>
<feature type="transmembrane region" description="Helical" evidence="5">
    <location>
        <begin position="20"/>
        <end position="42"/>
    </location>
</feature>
<dbReference type="KEGG" id="bban:J4G43_005565"/>
<name>A0A939M0D7_9BRAD</name>
<reference evidence="7 8" key="2">
    <citation type="journal article" date="2022" name="Int. J. Syst. Evol. Microbiol.">
        <title>Strains of Bradyrhizobium barranii sp. nov. associated with legumes native to Canada are symbionts of soybeans and belong to different subspecies (subsp. barranii subsp. nov. and subsp. apii subsp. nov.) and symbiovars (sv. glycinearum and sv. septentrionale).</title>
        <authorList>
            <person name="Bromfield E.S.P."/>
            <person name="Cloutier S."/>
            <person name="Wasai-Hara S."/>
            <person name="Minamisawa K."/>
        </authorList>
    </citation>
    <scope>NUCLEOTIDE SEQUENCE [LARGE SCALE GENOMIC DNA]</scope>
    <source>
        <strain evidence="7 8">144S4</strain>
    </source>
</reference>
<evidence type="ECO:0000313" key="6">
    <source>
        <dbReference type="EMBL" id="MBO1860866.1"/>
    </source>
</evidence>
<keyword evidence="4 5" id="KW-0472">Membrane</keyword>
<sequence length="231" mass="24267">MPATPHIEKHFTATGSVRDVVIGMADGLTVPFALAAGLSAAVTSTDVIVTAGLAEVVAGAIAMGLGGYLAARTDAEHYAAEEQREHREIDQLREREIEEVEQIFREYGLAGDALKSVVGAVSANRQRWVDFMMRFELGLERPDPKRAPISAATIGGSYVVGGLIPLVPYMFTQNIGTALQISVAATGAALLCFGAVKGHFTGVNKTKSALQTLLVGGLAAGAAYWLAHLFG</sequence>
<comment type="subcellular location">
    <subcellularLocation>
        <location evidence="1">Endomembrane system</location>
        <topology evidence="1">Multi-pass membrane protein</topology>
    </subcellularLocation>
</comment>
<feature type="transmembrane region" description="Helical" evidence="5">
    <location>
        <begin position="208"/>
        <end position="227"/>
    </location>
</feature>
<evidence type="ECO:0000313" key="7">
    <source>
        <dbReference type="EMBL" id="UEM13771.1"/>
    </source>
</evidence>
<feature type="transmembrane region" description="Helical" evidence="5">
    <location>
        <begin position="177"/>
        <end position="196"/>
    </location>
</feature>
<evidence type="ECO:0000256" key="4">
    <source>
        <dbReference type="ARBA" id="ARBA00023136"/>
    </source>
</evidence>
<dbReference type="Proteomes" id="UP000664702">
    <property type="component" value="Chromosome"/>
</dbReference>
<proteinExistence type="predicted"/>
<feature type="transmembrane region" description="Helical" evidence="5">
    <location>
        <begin position="48"/>
        <end position="71"/>
    </location>
</feature>
<dbReference type="AlphaFoldDB" id="A0A939M0D7"/>
<dbReference type="GO" id="GO:0030026">
    <property type="term" value="P:intracellular manganese ion homeostasis"/>
    <property type="evidence" value="ECO:0007669"/>
    <property type="project" value="InterPro"/>
</dbReference>
<dbReference type="GO" id="GO:0012505">
    <property type="term" value="C:endomembrane system"/>
    <property type="evidence" value="ECO:0007669"/>
    <property type="project" value="UniProtKB-SubCell"/>
</dbReference>
<keyword evidence="3 5" id="KW-1133">Transmembrane helix</keyword>
<dbReference type="InterPro" id="IPR008217">
    <property type="entry name" value="Ccc1_fam"/>
</dbReference>
<dbReference type="EMBL" id="CP086136">
    <property type="protein sequence ID" value="UEM13771.1"/>
    <property type="molecule type" value="Genomic_DNA"/>
</dbReference>
<organism evidence="6">
    <name type="scientific">Bradyrhizobium barranii subsp. barranii</name>
    <dbReference type="NCBI Taxonomy" id="2823807"/>
    <lineage>
        <taxon>Bacteria</taxon>
        <taxon>Pseudomonadati</taxon>
        <taxon>Pseudomonadota</taxon>
        <taxon>Alphaproteobacteria</taxon>
        <taxon>Hyphomicrobiales</taxon>
        <taxon>Nitrobacteraceae</taxon>
        <taxon>Bradyrhizobium</taxon>
        <taxon>Bradyrhizobium barranii</taxon>
    </lineage>
</organism>
<dbReference type="RefSeq" id="WP_038944201.1">
    <property type="nucleotide sequence ID" value="NZ_CP086136.1"/>
</dbReference>
<evidence type="ECO:0000256" key="3">
    <source>
        <dbReference type="ARBA" id="ARBA00022989"/>
    </source>
</evidence>
<evidence type="ECO:0000313" key="8">
    <source>
        <dbReference type="Proteomes" id="UP000664702"/>
    </source>
</evidence>
<protein>
    <submittedName>
        <fullName evidence="6">VIT1/CCC1 transporter family protein</fullName>
    </submittedName>
</protein>
<dbReference type="GO" id="GO:0005384">
    <property type="term" value="F:manganese ion transmembrane transporter activity"/>
    <property type="evidence" value="ECO:0007669"/>
    <property type="project" value="InterPro"/>
</dbReference>
<dbReference type="CDD" id="cd02435">
    <property type="entry name" value="CCC1"/>
    <property type="match status" value="1"/>
</dbReference>
<evidence type="ECO:0000256" key="5">
    <source>
        <dbReference type="SAM" id="Phobius"/>
    </source>
</evidence>
<dbReference type="EMBL" id="JAGEMI010000001">
    <property type="protein sequence ID" value="MBO1860866.1"/>
    <property type="molecule type" value="Genomic_DNA"/>
</dbReference>
<gene>
    <name evidence="7" type="ORF">J4G43_005565</name>
    <name evidence="6" type="ORF">J4G43_07755</name>
</gene>
<dbReference type="PANTHER" id="PTHR31851">
    <property type="entry name" value="FE(2+)/MN(2+) TRANSPORTER PCL1"/>
    <property type="match status" value="1"/>
</dbReference>
<reference evidence="6" key="1">
    <citation type="submission" date="2021-03" db="EMBL/GenBank/DDBJ databases">
        <title>Whole Genome Sequence of Bradyrhizobium sp. Strain 144S4.</title>
        <authorList>
            <person name="Bromfield E.S.P."/>
            <person name="Cloutier S."/>
        </authorList>
    </citation>
    <scope>NUCLEOTIDE SEQUENCE [LARGE SCALE GENOMIC DNA]</scope>
    <source>
        <strain evidence="6">144S4</strain>
    </source>
</reference>
<dbReference type="Pfam" id="PF01988">
    <property type="entry name" value="VIT1"/>
    <property type="match status" value="1"/>
</dbReference>
<feature type="transmembrane region" description="Helical" evidence="5">
    <location>
        <begin position="149"/>
        <end position="171"/>
    </location>
</feature>
<evidence type="ECO:0000256" key="1">
    <source>
        <dbReference type="ARBA" id="ARBA00004127"/>
    </source>
</evidence>
<evidence type="ECO:0000256" key="2">
    <source>
        <dbReference type="ARBA" id="ARBA00022692"/>
    </source>
</evidence>
<keyword evidence="2 5" id="KW-0812">Transmembrane</keyword>